<comment type="caution">
    <text evidence="1">The sequence shown here is derived from an EMBL/GenBank/DDBJ whole genome shotgun (WGS) entry which is preliminary data.</text>
</comment>
<protein>
    <submittedName>
        <fullName evidence="1">Uncharacterized protein</fullName>
    </submittedName>
</protein>
<dbReference type="Proteomes" id="UP001500635">
    <property type="component" value="Unassembled WGS sequence"/>
</dbReference>
<proteinExistence type="predicted"/>
<accession>A0ABP8JA80</accession>
<gene>
    <name evidence="1" type="ORF">GCM10023147_12320</name>
</gene>
<name>A0ABP8JA80_9ACTN</name>
<dbReference type="EMBL" id="BAABFR010000013">
    <property type="protein sequence ID" value="GAA4387640.1"/>
    <property type="molecule type" value="Genomic_DNA"/>
</dbReference>
<reference evidence="2" key="1">
    <citation type="journal article" date="2019" name="Int. J. Syst. Evol. Microbiol.">
        <title>The Global Catalogue of Microorganisms (GCM) 10K type strain sequencing project: providing services to taxonomists for standard genome sequencing and annotation.</title>
        <authorList>
            <consortium name="The Broad Institute Genomics Platform"/>
            <consortium name="The Broad Institute Genome Sequencing Center for Infectious Disease"/>
            <person name="Wu L."/>
            <person name="Ma J."/>
        </authorList>
    </citation>
    <scope>NUCLEOTIDE SEQUENCE [LARGE SCALE GENOMIC DNA]</scope>
    <source>
        <strain evidence="2">JCM 17688</strain>
    </source>
</reference>
<evidence type="ECO:0000313" key="1">
    <source>
        <dbReference type="EMBL" id="GAA4387640.1"/>
    </source>
</evidence>
<keyword evidence="2" id="KW-1185">Reference proteome</keyword>
<organism evidence="1 2">
    <name type="scientific">Tsukamurella soli</name>
    <dbReference type="NCBI Taxonomy" id="644556"/>
    <lineage>
        <taxon>Bacteria</taxon>
        <taxon>Bacillati</taxon>
        <taxon>Actinomycetota</taxon>
        <taxon>Actinomycetes</taxon>
        <taxon>Mycobacteriales</taxon>
        <taxon>Tsukamurellaceae</taxon>
        <taxon>Tsukamurella</taxon>
    </lineage>
</organism>
<sequence>MPPPICPAPTTPTREIFSLMEFPNVTTAFGEMRVTLLGYAQNRPTYTAGGPRREVASRLLFGKSSGEAVPS</sequence>
<evidence type="ECO:0000313" key="2">
    <source>
        <dbReference type="Proteomes" id="UP001500635"/>
    </source>
</evidence>